<dbReference type="Pfam" id="PF10508">
    <property type="entry name" value="Proteasom_PSMB"/>
    <property type="match status" value="1"/>
</dbReference>
<dbReference type="PANTHER" id="PTHR13554">
    <property type="entry name" value="26S PROTEASOME NON-ATPASE REGULATORY SUBUNIT 5-RELATED"/>
    <property type="match status" value="1"/>
</dbReference>
<dbReference type="GeneID" id="106475546"/>
<accession>A0ABM1BZN2</accession>
<evidence type="ECO:0000313" key="2">
    <source>
        <dbReference type="RefSeq" id="XP_013791679.2"/>
    </source>
</evidence>
<dbReference type="PANTHER" id="PTHR13554:SF10">
    <property type="entry name" value="26S PROTEASOME NON-ATPASE REGULATORY SUBUNIT 5"/>
    <property type="match status" value="1"/>
</dbReference>
<dbReference type="RefSeq" id="XP_013791679.2">
    <property type="nucleotide sequence ID" value="XM_013936225.2"/>
</dbReference>
<gene>
    <name evidence="2" type="primary">LOC106475546</name>
</gene>
<name>A0ABM1BZN2_LIMPO</name>
<dbReference type="Proteomes" id="UP000694941">
    <property type="component" value="Unplaced"/>
</dbReference>
<dbReference type="InterPro" id="IPR019538">
    <property type="entry name" value="PSMD5"/>
</dbReference>
<protein>
    <submittedName>
        <fullName evidence="2">26S proteasome non-ATPase regulatory subunit 5-like</fullName>
    </submittedName>
</protein>
<evidence type="ECO:0000313" key="1">
    <source>
        <dbReference type="Proteomes" id="UP000694941"/>
    </source>
</evidence>
<organism evidence="1 2">
    <name type="scientific">Limulus polyphemus</name>
    <name type="common">Atlantic horseshoe crab</name>
    <dbReference type="NCBI Taxonomy" id="6850"/>
    <lineage>
        <taxon>Eukaryota</taxon>
        <taxon>Metazoa</taxon>
        <taxon>Ecdysozoa</taxon>
        <taxon>Arthropoda</taxon>
        <taxon>Chelicerata</taxon>
        <taxon>Merostomata</taxon>
        <taxon>Xiphosura</taxon>
        <taxon>Limulidae</taxon>
        <taxon>Limulus</taxon>
    </lineage>
</organism>
<sequence>MFLFRYLHSGLFVYVFEGEKMISCLKVIGNLIESGVVDLRIRCLNCVGTLLHIEFEEATIDILDITERWYNTLSRDPMHMFLGICKQPFQDLRCNAQKVIQTMASQKWGQNELARYPGFVEYLLNRSTEHDKEGRESKFMIVKTLVESPTSQEIFGNETFLKLRRYFQEGPFFMEAESSVVFERSS</sequence>
<reference evidence="2" key="1">
    <citation type="submission" date="2025-08" db="UniProtKB">
        <authorList>
            <consortium name="RefSeq"/>
        </authorList>
    </citation>
    <scope>IDENTIFICATION</scope>
    <source>
        <tissue evidence="2">Muscle</tissue>
    </source>
</reference>
<proteinExistence type="predicted"/>
<keyword evidence="1" id="KW-1185">Reference proteome</keyword>